<protein>
    <recommendedName>
        <fullName evidence="3">HNH endonuclease</fullName>
    </recommendedName>
</protein>
<evidence type="ECO:0008006" key="3">
    <source>
        <dbReference type="Google" id="ProtNLM"/>
    </source>
</evidence>
<proteinExistence type="predicted"/>
<evidence type="ECO:0000313" key="2">
    <source>
        <dbReference type="Proteomes" id="UP000664835"/>
    </source>
</evidence>
<keyword evidence="2" id="KW-1185">Reference proteome</keyword>
<dbReference type="Proteomes" id="UP000664835">
    <property type="component" value="Unassembled WGS sequence"/>
</dbReference>
<comment type="caution">
    <text evidence="1">The sequence shown here is derived from an EMBL/GenBank/DDBJ whole genome shotgun (WGS) entry which is preliminary data.</text>
</comment>
<dbReference type="Gene3D" id="1.10.30.50">
    <property type="match status" value="1"/>
</dbReference>
<name>A0ABS3Q1J9_9GAMM</name>
<dbReference type="EMBL" id="JAGETV010000002">
    <property type="protein sequence ID" value="MBO1926201.1"/>
    <property type="molecule type" value="Genomic_DNA"/>
</dbReference>
<reference evidence="1 2" key="1">
    <citation type="submission" date="2021-03" db="EMBL/GenBank/DDBJ databases">
        <title>Thiomicrorhabdus sp.nov.,novel sulfur-oxidizing bacteria isolated from coastal sediment.</title>
        <authorList>
            <person name="Liu X."/>
        </authorList>
    </citation>
    <scope>NUCLEOTIDE SEQUENCE [LARGE SCALE GENOMIC DNA]</scope>
    <source>
        <strain evidence="1 2">6S2-11</strain>
    </source>
</reference>
<organism evidence="1 2">
    <name type="scientific">Thiomicrorhabdus marina</name>
    <dbReference type="NCBI Taxonomy" id="2818442"/>
    <lineage>
        <taxon>Bacteria</taxon>
        <taxon>Pseudomonadati</taxon>
        <taxon>Pseudomonadota</taxon>
        <taxon>Gammaproteobacteria</taxon>
        <taxon>Thiotrichales</taxon>
        <taxon>Piscirickettsiaceae</taxon>
        <taxon>Thiomicrorhabdus</taxon>
    </lineage>
</organism>
<evidence type="ECO:0000313" key="1">
    <source>
        <dbReference type="EMBL" id="MBO1926201.1"/>
    </source>
</evidence>
<accession>A0ABS3Q1J9</accession>
<sequence length="364" mass="43134">MLFAYTYVPHQMEKMQEFIDFIFHKVWCRAPMCGDFKLELFDDKPELREVMESFYYSDKQNADFFYGNVEKIYLHFARFSLKQIRKLKWWYLSNNNIEGLCSNQIGLHATHYSDIERKFPDLLNDLKKFFTGLYNFEAKEMSRKVGKIDEHYQAFVEINKSGKCPFCGINDLFGEYHSKREAYDHYLPKAIYPFSSINFKNLVPACHHCNSSYKTSKDPSYSPKAHTRSVERRAAFYPYSTEQHAIVIKVELTNTDIENLKPEDINLQFGPDAVNEKIETWKDIYGVEERYKAKLCAKNDGKEWLVQVFDEWKHLGRDPDDFLQSVDLNFQIRPFTDSNFLKKPFLDACQRIGLFEESYLNMLS</sequence>
<gene>
    <name evidence="1" type="ORF">J3998_01320</name>
</gene>
<dbReference type="RefSeq" id="WP_208146689.1">
    <property type="nucleotide sequence ID" value="NZ_JAGETV010000002.1"/>
</dbReference>